<protein>
    <submittedName>
        <fullName evidence="2">NADPH-dependent oxidoreductase</fullName>
    </submittedName>
</protein>
<organism evidence="2 3">
    <name type="scientific">Hydrogenophaga borbori</name>
    <dbReference type="NCBI Taxonomy" id="2294117"/>
    <lineage>
        <taxon>Bacteria</taxon>
        <taxon>Pseudomonadati</taxon>
        <taxon>Pseudomonadota</taxon>
        <taxon>Betaproteobacteria</taxon>
        <taxon>Burkholderiales</taxon>
        <taxon>Comamonadaceae</taxon>
        <taxon>Hydrogenophaga</taxon>
    </lineage>
</organism>
<dbReference type="InterPro" id="IPR005025">
    <property type="entry name" value="FMN_Rdtase-like_dom"/>
</dbReference>
<dbReference type="GO" id="GO:0016491">
    <property type="term" value="F:oxidoreductase activity"/>
    <property type="evidence" value="ECO:0007669"/>
    <property type="project" value="InterPro"/>
</dbReference>
<comment type="caution">
    <text evidence="2">The sequence shown here is derived from an EMBL/GenBank/DDBJ whole genome shotgun (WGS) entry which is preliminary data.</text>
</comment>
<proteinExistence type="predicted"/>
<dbReference type="GO" id="GO:0005829">
    <property type="term" value="C:cytosol"/>
    <property type="evidence" value="ECO:0007669"/>
    <property type="project" value="TreeGrafter"/>
</dbReference>
<dbReference type="RefSeq" id="WP_116959020.1">
    <property type="nucleotide sequence ID" value="NZ_QVLS01000006.1"/>
</dbReference>
<dbReference type="PANTHER" id="PTHR30543:SF21">
    <property type="entry name" value="NAD(P)H-DEPENDENT FMN REDUCTASE LOT6"/>
    <property type="match status" value="1"/>
</dbReference>
<dbReference type="GO" id="GO:0010181">
    <property type="term" value="F:FMN binding"/>
    <property type="evidence" value="ECO:0007669"/>
    <property type="project" value="TreeGrafter"/>
</dbReference>
<gene>
    <name evidence="2" type="ORF">DY262_11580</name>
</gene>
<dbReference type="Pfam" id="PF03358">
    <property type="entry name" value="FMN_red"/>
    <property type="match status" value="1"/>
</dbReference>
<accession>A0A372EJ57</accession>
<reference evidence="2 3" key="1">
    <citation type="submission" date="2018-08" db="EMBL/GenBank/DDBJ databases">
        <title>Hydrogenophaga sp. LA-38 isolated from sludge.</title>
        <authorList>
            <person name="Im W.-T."/>
        </authorList>
    </citation>
    <scope>NUCLEOTIDE SEQUENCE [LARGE SCALE GENOMIC DNA]</scope>
    <source>
        <strain evidence="2 3">LA-38</strain>
    </source>
</reference>
<evidence type="ECO:0000313" key="2">
    <source>
        <dbReference type="EMBL" id="RFP78723.1"/>
    </source>
</evidence>
<dbReference type="PANTHER" id="PTHR30543">
    <property type="entry name" value="CHROMATE REDUCTASE"/>
    <property type="match status" value="1"/>
</dbReference>
<dbReference type="EMBL" id="QVLS01000006">
    <property type="protein sequence ID" value="RFP78723.1"/>
    <property type="molecule type" value="Genomic_DNA"/>
</dbReference>
<dbReference type="Gene3D" id="3.40.50.360">
    <property type="match status" value="1"/>
</dbReference>
<dbReference type="SUPFAM" id="SSF52218">
    <property type="entry name" value="Flavoproteins"/>
    <property type="match status" value="1"/>
</dbReference>
<dbReference type="Proteomes" id="UP000261931">
    <property type="component" value="Unassembled WGS sequence"/>
</dbReference>
<dbReference type="InterPro" id="IPR050712">
    <property type="entry name" value="NAD(P)H-dep_reductase"/>
</dbReference>
<sequence>MTPPTPLLVFAGSTRAQSHNRKLAQVAADLGRAAGAQVTLLELADHELPLYNADLEARGTPEAARRLKAIFHAHPAWVICSPEYNGSYTGLLKNTIDWVSSPIKGDPEWSSGTKPFAGKVVGLLSASPGALGGLRSLSHLSPLLLNLQCWLTPKQYALSKAGEAFDDQGRLISGLAQAAVQGVVEQAIHAARKLNAPD</sequence>
<dbReference type="InterPro" id="IPR029039">
    <property type="entry name" value="Flavoprotein-like_sf"/>
</dbReference>
<evidence type="ECO:0000259" key="1">
    <source>
        <dbReference type="Pfam" id="PF03358"/>
    </source>
</evidence>
<evidence type="ECO:0000313" key="3">
    <source>
        <dbReference type="Proteomes" id="UP000261931"/>
    </source>
</evidence>
<dbReference type="AlphaFoldDB" id="A0A372EJ57"/>
<feature type="domain" description="NADPH-dependent FMN reductase-like" evidence="1">
    <location>
        <begin position="7"/>
        <end position="161"/>
    </location>
</feature>
<name>A0A372EJ57_9BURK</name>
<keyword evidence="3" id="KW-1185">Reference proteome</keyword>